<dbReference type="EMBL" id="BJCD01000086">
    <property type="protein sequence ID" value="GDZ96274.1"/>
    <property type="molecule type" value="Genomic_DNA"/>
</dbReference>
<reference evidence="2" key="1">
    <citation type="submission" date="2019-02" db="EMBL/GenBank/DDBJ databases">
        <title>Draft genome sequence of Planktothrix agardhii NIES-905.</title>
        <authorList>
            <person name="Yamaguchi H."/>
            <person name="Suzuki S."/>
            <person name="Kawachi M."/>
        </authorList>
    </citation>
    <scope>NUCLEOTIDE SEQUENCE [LARGE SCALE GENOMIC DNA]</scope>
    <source>
        <strain evidence="2">CCAP 1459/11A</strain>
    </source>
</reference>
<protein>
    <submittedName>
        <fullName evidence="1">Uncharacterized protein</fullName>
    </submittedName>
</protein>
<sequence>MLNIELDKETEAYLVEILGREKTTSDELIKRLVKDRWLSLQPRQTIVERLGGHPEHLLEDAPPDLSERATRKKAIQAYLEKRHPQYHPQ</sequence>
<evidence type="ECO:0000313" key="1">
    <source>
        <dbReference type="EMBL" id="GDZ96274.1"/>
    </source>
</evidence>
<proteinExistence type="predicted"/>
<dbReference type="RefSeq" id="WP_026786842.1">
    <property type="nucleotide sequence ID" value="NZ_BJCD01000086.1"/>
</dbReference>
<name>A0A4P5ZM81_PLAAG</name>
<gene>
    <name evidence="1" type="ORF">PA905_47640</name>
</gene>
<organism evidence="1 2">
    <name type="scientific">Planktothrix agardhii CCAP 1459/11A</name>
    <dbReference type="NCBI Taxonomy" id="282420"/>
    <lineage>
        <taxon>Bacteria</taxon>
        <taxon>Bacillati</taxon>
        <taxon>Cyanobacteriota</taxon>
        <taxon>Cyanophyceae</taxon>
        <taxon>Oscillatoriophycideae</taxon>
        <taxon>Oscillatoriales</taxon>
        <taxon>Microcoleaceae</taxon>
        <taxon>Planktothrix</taxon>
    </lineage>
</organism>
<evidence type="ECO:0000313" key="2">
    <source>
        <dbReference type="Proteomes" id="UP000299794"/>
    </source>
</evidence>
<dbReference type="Proteomes" id="UP000299794">
    <property type="component" value="Unassembled WGS sequence"/>
</dbReference>
<accession>A0A4P5ZM81</accession>
<comment type="caution">
    <text evidence="1">The sequence shown here is derived from an EMBL/GenBank/DDBJ whole genome shotgun (WGS) entry which is preliminary data.</text>
</comment>
<dbReference type="GeneID" id="77286766"/>
<dbReference type="AlphaFoldDB" id="A0A4P5ZM81"/>